<evidence type="ECO:0000313" key="1">
    <source>
        <dbReference type="EMBL" id="KAE8718841.1"/>
    </source>
</evidence>
<name>A0A6A3BSE3_HIBSY</name>
<dbReference type="Gene3D" id="3.80.10.10">
    <property type="entry name" value="Ribonuclease Inhibitor"/>
    <property type="match status" value="1"/>
</dbReference>
<sequence length="340" mass="37538">MAGCRRTDVFSYVIVYIGYVPGYRTFHEFPLFVVYVEVLARSGEDGADYAALNKATLEYVLLLVQAVLIRTARRELQTRRFSTVRSDTPPDISLPIDMPALSMLIQQEIFLYALENPPSMNKNHAGSLSYCKISYFPGSIPSVFGAPYIGSRMDSLKNGDSKLNNWTLRSFPCHEKWDGVMCYRGIVTGLHLASFGLAGLVNVEILIKVRSLRTISLVNNTFTGLIPKFNRLRALKAIYLSNNMFTGLISDSYYGFHQLINSDNATKGLFVYRSPECLQNQQHNGGNVVLSGGTTSHAGLADRLAKEVSSLAPLGVGVKVVAPPDRKDGIRDSQGSDMGY</sequence>
<dbReference type="InterPro" id="IPR043129">
    <property type="entry name" value="ATPase_NBD"/>
</dbReference>
<keyword evidence="2" id="KW-1185">Reference proteome</keyword>
<organism evidence="1 2">
    <name type="scientific">Hibiscus syriacus</name>
    <name type="common">Rose of Sharon</name>
    <dbReference type="NCBI Taxonomy" id="106335"/>
    <lineage>
        <taxon>Eukaryota</taxon>
        <taxon>Viridiplantae</taxon>
        <taxon>Streptophyta</taxon>
        <taxon>Embryophyta</taxon>
        <taxon>Tracheophyta</taxon>
        <taxon>Spermatophyta</taxon>
        <taxon>Magnoliopsida</taxon>
        <taxon>eudicotyledons</taxon>
        <taxon>Gunneridae</taxon>
        <taxon>Pentapetalae</taxon>
        <taxon>rosids</taxon>
        <taxon>malvids</taxon>
        <taxon>Malvales</taxon>
        <taxon>Malvaceae</taxon>
        <taxon>Malvoideae</taxon>
        <taxon>Hibiscus</taxon>
    </lineage>
</organism>
<dbReference type="AlphaFoldDB" id="A0A6A3BSE3"/>
<dbReference type="InterPro" id="IPR046959">
    <property type="entry name" value="PRK1-6/SRF4-like"/>
</dbReference>
<dbReference type="SUPFAM" id="SSF53067">
    <property type="entry name" value="Actin-like ATPase domain"/>
    <property type="match status" value="1"/>
</dbReference>
<accession>A0A6A3BSE3</accession>
<dbReference type="InterPro" id="IPR032675">
    <property type="entry name" value="LRR_dom_sf"/>
</dbReference>
<dbReference type="Proteomes" id="UP000436088">
    <property type="component" value="Unassembled WGS sequence"/>
</dbReference>
<dbReference type="EMBL" id="VEPZ02000799">
    <property type="protein sequence ID" value="KAE8718841.1"/>
    <property type="molecule type" value="Genomic_DNA"/>
</dbReference>
<dbReference type="Pfam" id="PF00022">
    <property type="entry name" value="Actin"/>
    <property type="match status" value="1"/>
</dbReference>
<reference evidence="1" key="1">
    <citation type="submission" date="2019-09" db="EMBL/GenBank/DDBJ databases">
        <title>Draft genome information of white flower Hibiscus syriacus.</title>
        <authorList>
            <person name="Kim Y.-M."/>
        </authorList>
    </citation>
    <scope>NUCLEOTIDE SEQUENCE [LARGE SCALE GENOMIC DNA]</scope>
    <source>
        <strain evidence="1">YM2019G1</strain>
    </source>
</reference>
<dbReference type="SUPFAM" id="SSF52058">
    <property type="entry name" value="L domain-like"/>
    <property type="match status" value="1"/>
</dbReference>
<evidence type="ECO:0000313" key="2">
    <source>
        <dbReference type="Proteomes" id="UP000436088"/>
    </source>
</evidence>
<dbReference type="PANTHER" id="PTHR48007:SF29">
    <property type="entry name" value="POLLEN RECEPTOR-LIKE KINASE 3"/>
    <property type="match status" value="1"/>
</dbReference>
<protein>
    <submittedName>
        <fullName evidence="1">Uncharacterized protein</fullName>
    </submittedName>
</protein>
<gene>
    <name evidence="1" type="ORF">F3Y22_tig00109987pilonHSYRG00100</name>
</gene>
<dbReference type="InterPro" id="IPR004000">
    <property type="entry name" value="Actin"/>
</dbReference>
<dbReference type="PANTHER" id="PTHR48007">
    <property type="entry name" value="LEUCINE-RICH REPEAT RECEPTOR-LIKE PROTEIN KINASE PXC1"/>
    <property type="match status" value="1"/>
</dbReference>
<proteinExistence type="predicted"/>
<dbReference type="Gene3D" id="3.30.420.40">
    <property type="match status" value="1"/>
</dbReference>
<comment type="caution">
    <text evidence="1">The sequence shown here is derived from an EMBL/GenBank/DDBJ whole genome shotgun (WGS) entry which is preliminary data.</text>
</comment>